<dbReference type="GO" id="GO:0005506">
    <property type="term" value="F:iron ion binding"/>
    <property type="evidence" value="ECO:0007669"/>
    <property type="project" value="InterPro"/>
</dbReference>
<keyword evidence="3 6" id="KW-0560">Oxidoreductase</keyword>
<evidence type="ECO:0000256" key="5">
    <source>
        <dbReference type="PIRSR" id="PIRSR602401-1"/>
    </source>
</evidence>
<dbReference type="GO" id="GO:0016705">
    <property type="term" value="F:oxidoreductase activity, acting on paired donors, with incorporation or reduction of molecular oxygen"/>
    <property type="evidence" value="ECO:0007669"/>
    <property type="project" value="InterPro"/>
</dbReference>
<dbReference type="EMBL" id="CM009750">
    <property type="protein sequence ID" value="PUZ68720.1"/>
    <property type="molecule type" value="Genomic_DNA"/>
</dbReference>
<evidence type="ECO:0000256" key="6">
    <source>
        <dbReference type="RuleBase" id="RU000461"/>
    </source>
</evidence>
<dbReference type="PRINTS" id="PR00385">
    <property type="entry name" value="P450"/>
</dbReference>
<feature type="binding site" description="axial binding residue" evidence="5">
    <location>
        <position position="505"/>
    </location>
    <ligand>
        <name>heme</name>
        <dbReference type="ChEBI" id="CHEBI:30413"/>
    </ligand>
    <ligandPart>
        <name>Fe</name>
        <dbReference type="ChEBI" id="CHEBI:18248"/>
    </ligandPart>
</feature>
<feature type="region of interest" description="Disordered" evidence="7">
    <location>
        <begin position="47"/>
        <end position="164"/>
    </location>
</feature>
<dbReference type="OrthoDB" id="1470350at2759"/>
<evidence type="ECO:0000256" key="4">
    <source>
        <dbReference type="ARBA" id="ARBA00023004"/>
    </source>
</evidence>
<dbReference type="PRINTS" id="PR00463">
    <property type="entry name" value="EP450I"/>
</dbReference>
<dbReference type="PROSITE" id="PS00086">
    <property type="entry name" value="CYTOCHROME_P450"/>
    <property type="match status" value="1"/>
</dbReference>
<dbReference type="GO" id="GO:0006629">
    <property type="term" value="P:lipid metabolic process"/>
    <property type="evidence" value="ECO:0007669"/>
    <property type="project" value="UniProtKB-ARBA"/>
</dbReference>
<feature type="compositionally biased region" description="Low complexity" evidence="7">
    <location>
        <begin position="126"/>
        <end position="154"/>
    </location>
</feature>
<dbReference type="SUPFAM" id="SSF48264">
    <property type="entry name" value="Cytochrome P450"/>
    <property type="match status" value="1"/>
</dbReference>
<evidence type="ECO:0000256" key="7">
    <source>
        <dbReference type="SAM" id="MobiDB-lite"/>
    </source>
</evidence>
<evidence type="ECO:0000256" key="2">
    <source>
        <dbReference type="ARBA" id="ARBA00022723"/>
    </source>
</evidence>
<keyword evidence="4 5" id="KW-0408">Iron</keyword>
<evidence type="ECO:0000313" key="9">
    <source>
        <dbReference type="Proteomes" id="UP000244336"/>
    </source>
</evidence>
<keyword evidence="6" id="KW-0503">Monooxygenase</keyword>
<protein>
    <recommendedName>
        <fullName evidence="10">Cytochrome P450</fullName>
    </recommendedName>
</protein>
<dbReference type="STRING" id="1504633.A0A2T7ELP2"/>
<dbReference type="GO" id="GO:0020037">
    <property type="term" value="F:heme binding"/>
    <property type="evidence" value="ECO:0007669"/>
    <property type="project" value="InterPro"/>
</dbReference>
<reference evidence="8 9" key="1">
    <citation type="submission" date="2018-04" db="EMBL/GenBank/DDBJ databases">
        <title>WGS assembly of Panicum hallii var. hallii HAL2.</title>
        <authorList>
            <person name="Lovell J."/>
            <person name="Jenkins J."/>
            <person name="Lowry D."/>
            <person name="Mamidi S."/>
            <person name="Sreedasyam A."/>
            <person name="Weng X."/>
            <person name="Barry K."/>
            <person name="Bonette J."/>
            <person name="Campitelli B."/>
            <person name="Daum C."/>
            <person name="Gordon S."/>
            <person name="Gould B."/>
            <person name="Lipzen A."/>
            <person name="MacQueen A."/>
            <person name="Palacio-Mejia J."/>
            <person name="Plott C."/>
            <person name="Shakirov E."/>
            <person name="Shu S."/>
            <person name="Yoshinaga Y."/>
            <person name="Zane M."/>
            <person name="Rokhsar D."/>
            <person name="Grimwood J."/>
            <person name="Schmutz J."/>
            <person name="Juenger T."/>
        </authorList>
    </citation>
    <scope>NUCLEOTIDE SEQUENCE [LARGE SCALE GENOMIC DNA]</scope>
    <source>
        <strain evidence="9">cv. HAL2</strain>
    </source>
</reference>
<keyword evidence="2 5" id="KW-0479">Metal-binding</keyword>
<dbReference type="Proteomes" id="UP000244336">
    <property type="component" value="Chromosome 2"/>
</dbReference>
<accession>A0A2T7ELP2</accession>
<feature type="region of interest" description="Disordered" evidence="7">
    <location>
        <begin position="181"/>
        <end position="229"/>
    </location>
</feature>
<dbReference type="Pfam" id="PF00067">
    <property type="entry name" value="p450"/>
    <property type="match status" value="1"/>
</dbReference>
<evidence type="ECO:0000313" key="8">
    <source>
        <dbReference type="EMBL" id="PUZ68720.1"/>
    </source>
</evidence>
<gene>
    <name evidence="8" type="ORF">GQ55_2G051500</name>
</gene>
<comment type="similarity">
    <text evidence="1 6">Belongs to the cytochrome P450 family.</text>
</comment>
<name>A0A2T7ELP2_9POAL</name>
<evidence type="ECO:0000256" key="1">
    <source>
        <dbReference type="ARBA" id="ARBA00010617"/>
    </source>
</evidence>
<dbReference type="InterPro" id="IPR017972">
    <property type="entry name" value="Cyt_P450_CS"/>
</dbReference>
<comment type="cofactor">
    <cofactor evidence="5">
        <name>heme</name>
        <dbReference type="ChEBI" id="CHEBI:30413"/>
    </cofactor>
</comment>
<dbReference type="InterPro" id="IPR001128">
    <property type="entry name" value="Cyt_P450"/>
</dbReference>
<dbReference type="GO" id="GO:0004497">
    <property type="term" value="F:monooxygenase activity"/>
    <property type="evidence" value="ECO:0007669"/>
    <property type="project" value="UniProtKB-KW"/>
</dbReference>
<sequence>MRLQIVLWKLGYEPSNSSSARPLQILASPVPIIVTQAHSRQKLNLHGALPHLTSSPRRRPAPRSPSPTAPLPASRDPRKQPRANGLKVDPLLGTLPHLIRSRTGTASSSGRPASCSAAPRTPCPSRPSASAAASSPPTRPTSSTFSRPTSAATPRASSGCPWSRTCSGRHLQLRRRPLAVAAQGRQPRVQHKLAQGLRRRRRPVRGRRAAAAAAGPGGARRAHAGPAGRARALRVRQHLQRRLRRGPGVPRRGRRGRSERLRRGVHARLRRRAERRRGPVDDAAQVTVEGQEAAQHGAREADARGKIRACAGRIVRERRERAVAGRARGDDLLSRFAARGEHSDEGLRDVVTNFLLAGRDTTSSALTWFFWAVSCRPDVEDRIVREIRAVRASSPGGAGAAPPFSLDELRGMHYLHAAISESMRLYPPVAVNTRRCGRDEFLPDGTFAGRGWQVSYSAYAMARVADVWGGDCEEFRPERWLDGGGAFRPESPFKYPVFHAGPRTCLGREMAYVQMKSIVACVFERFTLRSPAARGSLAWCFP</sequence>
<dbReference type="Gramene" id="PUZ68720">
    <property type="protein sequence ID" value="PUZ68720"/>
    <property type="gene ID" value="GQ55_2G051500"/>
</dbReference>
<dbReference type="InterPro" id="IPR036396">
    <property type="entry name" value="Cyt_P450_sf"/>
</dbReference>
<feature type="compositionally biased region" description="Basic residues" evidence="7">
    <location>
        <begin position="197"/>
        <end position="208"/>
    </location>
</feature>
<keyword evidence="9" id="KW-1185">Reference proteome</keyword>
<dbReference type="Gene3D" id="1.10.630.10">
    <property type="entry name" value="Cytochrome P450"/>
    <property type="match status" value="1"/>
</dbReference>
<proteinExistence type="inferred from homology"/>
<dbReference type="AlphaFoldDB" id="A0A2T7ELP2"/>
<feature type="compositionally biased region" description="Low complexity" evidence="7">
    <location>
        <begin position="101"/>
        <end position="120"/>
    </location>
</feature>
<dbReference type="InterPro" id="IPR002401">
    <property type="entry name" value="Cyt_P450_E_grp-I"/>
</dbReference>
<organism evidence="8 9">
    <name type="scientific">Panicum hallii var. hallii</name>
    <dbReference type="NCBI Taxonomy" id="1504633"/>
    <lineage>
        <taxon>Eukaryota</taxon>
        <taxon>Viridiplantae</taxon>
        <taxon>Streptophyta</taxon>
        <taxon>Embryophyta</taxon>
        <taxon>Tracheophyta</taxon>
        <taxon>Spermatophyta</taxon>
        <taxon>Magnoliopsida</taxon>
        <taxon>Liliopsida</taxon>
        <taxon>Poales</taxon>
        <taxon>Poaceae</taxon>
        <taxon>PACMAD clade</taxon>
        <taxon>Panicoideae</taxon>
        <taxon>Panicodae</taxon>
        <taxon>Paniceae</taxon>
        <taxon>Panicinae</taxon>
        <taxon>Panicum</taxon>
        <taxon>Panicum sect. Panicum</taxon>
    </lineage>
</organism>
<keyword evidence="5 6" id="KW-0349">Heme</keyword>
<dbReference type="PANTHER" id="PTHR24296">
    <property type="entry name" value="CYTOCHROME P450"/>
    <property type="match status" value="1"/>
</dbReference>
<evidence type="ECO:0000256" key="3">
    <source>
        <dbReference type="ARBA" id="ARBA00023002"/>
    </source>
</evidence>
<evidence type="ECO:0008006" key="10">
    <source>
        <dbReference type="Google" id="ProtNLM"/>
    </source>
</evidence>